<reference evidence="8 9" key="1">
    <citation type="submission" date="2023-02" db="EMBL/GenBank/DDBJ databases">
        <title>Streptomyces sp. SCA4-21 with antifungal activity against Fusarium oxysporum f. sp. cubense, Streptomyces sp. SCA2-17 with antifungal activity against Fusarium oxysporum f. sp. cubense.</title>
        <authorList>
            <person name="Qi D."/>
        </authorList>
    </citation>
    <scope>NUCLEOTIDE SEQUENCE [LARGE SCALE GENOMIC DNA]</scope>
    <source>
        <strain evidence="8 9">SCA4-21</strain>
    </source>
</reference>
<dbReference type="InterPro" id="IPR036259">
    <property type="entry name" value="MFS_trans_sf"/>
</dbReference>
<evidence type="ECO:0000256" key="5">
    <source>
        <dbReference type="ARBA" id="ARBA00022989"/>
    </source>
</evidence>
<evidence type="ECO:0000313" key="8">
    <source>
        <dbReference type="EMBL" id="WNE97113.1"/>
    </source>
</evidence>
<name>A0ABY9V092_9ACTN</name>
<keyword evidence="4 7" id="KW-0812">Transmembrane</keyword>
<organism evidence="8 9">
    <name type="scientific">Streptomyces luomodiensis</name>
    <dbReference type="NCBI Taxonomy" id="3026192"/>
    <lineage>
        <taxon>Bacteria</taxon>
        <taxon>Bacillati</taxon>
        <taxon>Actinomycetota</taxon>
        <taxon>Actinomycetes</taxon>
        <taxon>Kitasatosporales</taxon>
        <taxon>Streptomycetaceae</taxon>
        <taxon>Streptomyces</taxon>
    </lineage>
</organism>
<evidence type="ECO:0000256" key="3">
    <source>
        <dbReference type="ARBA" id="ARBA00022475"/>
    </source>
</evidence>
<gene>
    <name evidence="8" type="ORF">PS467_18140</name>
</gene>
<dbReference type="EMBL" id="CP117522">
    <property type="protein sequence ID" value="WNE97113.1"/>
    <property type="molecule type" value="Genomic_DNA"/>
</dbReference>
<evidence type="ECO:0000313" key="9">
    <source>
        <dbReference type="Proteomes" id="UP001305606"/>
    </source>
</evidence>
<protein>
    <submittedName>
        <fullName evidence="8">MFS transporter</fullName>
    </submittedName>
</protein>
<evidence type="ECO:0000256" key="6">
    <source>
        <dbReference type="ARBA" id="ARBA00023136"/>
    </source>
</evidence>
<keyword evidence="5 7" id="KW-1133">Transmembrane helix</keyword>
<evidence type="ECO:0000256" key="2">
    <source>
        <dbReference type="ARBA" id="ARBA00022448"/>
    </source>
</evidence>
<keyword evidence="9" id="KW-1185">Reference proteome</keyword>
<dbReference type="SUPFAM" id="SSF103473">
    <property type="entry name" value="MFS general substrate transporter"/>
    <property type="match status" value="1"/>
</dbReference>
<evidence type="ECO:0000256" key="1">
    <source>
        <dbReference type="ARBA" id="ARBA00004429"/>
    </source>
</evidence>
<evidence type="ECO:0000256" key="7">
    <source>
        <dbReference type="SAM" id="Phobius"/>
    </source>
</evidence>
<dbReference type="PANTHER" id="PTHR23513">
    <property type="entry name" value="INTEGRAL MEMBRANE EFFLUX PROTEIN-RELATED"/>
    <property type="match status" value="1"/>
</dbReference>
<accession>A0ABY9V092</accession>
<proteinExistence type="predicted"/>
<dbReference type="RefSeq" id="WP_311036162.1">
    <property type="nucleotide sequence ID" value="NZ_CP117522.1"/>
</dbReference>
<keyword evidence="6 7" id="KW-0472">Membrane</keyword>
<comment type="subcellular location">
    <subcellularLocation>
        <location evidence="1">Cell inner membrane</location>
        <topology evidence="1">Multi-pass membrane protein</topology>
    </subcellularLocation>
</comment>
<keyword evidence="3" id="KW-1003">Cell membrane</keyword>
<dbReference type="Proteomes" id="UP001305606">
    <property type="component" value="Chromosome"/>
</dbReference>
<feature type="transmembrane region" description="Helical" evidence="7">
    <location>
        <begin position="143"/>
        <end position="163"/>
    </location>
</feature>
<dbReference type="PANTHER" id="PTHR23513:SF9">
    <property type="entry name" value="ENTEROBACTIN EXPORTER ENTS"/>
    <property type="match status" value="1"/>
</dbReference>
<sequence>MGLQRGRSSVCQGDVHHVGEIKVERPVAGSHDAGDDTAGRAPSALFKGVRRQGRALAIAVTTWAAAIALAGTVHHFLAAAALLAAAGAADLVSAVYRETILQTYAPDAMRGRLQGVFTVVVAGGPRLGDLRAGAMASATGLGVAWTGSSLLCMIVVIAGALLVRPFWRCTVTLAQPPSPPTRPEAAHQP</sequence>
<keyword evidence="2" id="KW-0813">Transport</keyword>
<dbReference type="Gene3D" id="1.20.1250.20">
    <property type="entry name" value="MFS general substrate transporter like domains"/>
    <property type="match status" value="1"/>
</dbReference>
<feature type="transmembrane region" description="Helical" evidence="7">
    <location>
        <begin position="55"/>
        <end position="88"/>
    </location>
</feature>
<evidence type="ECO:0000256" key="4">
    <source>
        <dbReference type="ARBA" id="ARBA00022692"/>
    </source>
</evidence>